<reference evidence="1" key="1">
    <citation type="submission" date="2019-10" db="EMBL/GenBank/DDBJ databases">
        <authorList>
            <consortium name="DOE Joint Genome Institute"/>
            <person name="Kuo A."/>
            <person name="Miyauchi S."/>
            <person name="Kiss E."/>
            <person name="Drula E."/>
            <person name="Kohler A."/>
            <person name="Sanchez-Garcia M."/>
            <person name="Andreopoulos B."/>
            <person name="Barry K.W."/>
            <person name="Bonito G."/>
            <person name="Buee M."/>
            <person name="Carver A."/>
            <person name="Chen C."/>
            <person name="Cichocki N."/>
            <person name="Clum A."/>
            <person name="Culley D."/>
            <person name="Crous P.W."/>
            <person name="Fauchery L."/>
            <person name="Girlanda M."/>
            <person name="Hayes R."/>
            <person name="Keri Z."/>
            <person name="Labutti K."/>
            <person name="Lipzen A."/>
            <person name="Lombard V."/>
            <person name="Magnuson J."/>
            <person name="Maillard F."/>
            <person name="Morin E."/>
            <person name="Murat C."/>
            <person name="Nolan M."/>
            <person name="Ohm R."/>
            <person name="Pangilinan J."/>
            <person name="Pereira M."/>
            <person name="Perotto S."/>
            <person name="Peter M."/>
            <person name="Riley R."/>
            <person name="Sitrit Y."/>
            <person name="Stielow B."/>
            <person name="Szollosi G."/>
            <person name="Zifcakova L."/>
            <person name="Stursova M."/>
            <person name="Spatafora J.W."/>
            <person name="Tedersoo L."/>
            <person name="Vaario L.-M."/>
            <person name="Yamada A."/>
            <person name="Yan M."/>
            <person name="Wang P."/>
            <person name="Xu J."/>
            <person name="Bruns T."/>
            <person name="Baldrian P."/>
            <person name="Vilgalys R."/>
            <person name="Henrissat B."/>
            <person name="Grigoriev I.V."/>
            <person name="Hibbett D."/>
            <person name="Nagy L.G."/>
            <person name="Martin F.M."/>
        </authorList>
    </citation>
    <scope>NUCLEOTIDE SEQUENCE</scope>
    <source>
        <strain evidence="1">P2</strain>
    </source>
</reference>
<dbReference type="EMBL" id="MU118149">
    <property type="protein sequence ID" value="KAF9644290.1"/>
    <property type="molecule type" value="Genomic_DNA"/>
</dbReference>
<dbReference type="Proteomes" id="UP000886501">
    <property type="component" value="Unassembled WGS sequence"/>
</dbReference>
<name>A0ACB6Z3R0_THEGA</name>
<evidence type="ECO:0000313" key="2">
    <source>
        <dbReference type="Proteomes" id="UP000886501"/>
    </source>
</evidence>
<proteinExistence type="predicted"/>
<organism evidence="1 2">
    <name type="scientific">Thelephora ganbajun</name>
    <name type="common">Ganba fungus</name>
    <dbReference type="NCBI Taxonomy" id="370292"/>
    <lineage>
        <taxon>Eukaryota</taxon>
        <taxon>Fungi</taxon>
        <taxon>Dikarya</taxon>
        <taxon>Basidiomycota</taxon>
        <taxon>Agaricomycotina</taxon>
        <taxon>Agaricomycetes</taxon>
        <taxon>Thelephorales</taxon>
        <taxon>Thelephoraceae</taxon>
        <taxon>Thelephora</taxon>
    </lineage>
</organism>
<evidence type="ECO:0000313" key="1">
    <source>
        <dbReference type="EMBL" id="KAF9644290.1"/>
    </source>
</evidence>
<sequence length="167" mass="19118">MSESSDIVQYLDKQYPSSPHVITPGTLAFEVAYYKYLLAGVWSKWPTPIHQYLYETISPESAAFIKELREVAFGDTLVNMAKSPQLHWDAYRDAFGSVVLPIYEKAEGIFLKGSEPGWADFVTASFLLSIKLLYGADSKEWNYVETWHSGRWVKLIEDLKPYAHIDE</sequence>
<comment type="caution">
    <text evidence="1">The sequence shown here is derived from an EMBL/GenBank/DDBJ whole genome shotgun (WGS) entry which is preliminary data.</text>
</comment>
<gene>
    <name evidence="1" type="ORF">BDM02DRAFT_3122177</name>
</gene>
<accession>A0ACB6Z3R0</accession>
<protein>
    <submittedName>
        <fullName evidence="1">Uncharacterized protein</fullName>
    </submittedName>
</protein>
<reference evidence="1" key="2">
    <citation type="journal article" date="2020" name="Nat. Commun.">
        <title>Large-scale genome sequencing of mycorrhizal fungi provides insights into the early evolution of symbiotic traits.</title>
        <authorList>
            <person name="Miyauchi S."/>
            <person name="Kiss E."/>
            <person name="Kuo A."/>
            <person name="Drula E."/>
            <person name="Kohler A."/>
            <person name="Sanchez-Garcia M."/>
            <person name="Morin E."/>
            <person name="Andreopoulos B."/>
            <person name="Barry K.W."/>
            <person name="Bonito G."/>
            <person name="Buee M."/>
            <person name="Carver A."/>
            <person name="Chen C."/>
            <person name="Cichocki N."/>
            <person name="Clum A."/>
            <person name="Culley D."/>
            <person name="Crous P.W."/>
            <person name="Fauchery L."/>
            <person name="Girlanda M."/>
            <person name="Hayes R.D."/>
            <person name="Keri Z."/>
            <person name="LaButti K."/>
            <person name="Lipzen A."/>
            <person name="Lombard V."/>
            <person name="Magnuson J."/>
            <person name="Maillard F."/>
            <person name="Murat C."/>
            <person name="Nolan M."/>
            <person name="Ohm R.A."/>
            <person name="Pangilinan J."/>
            <person name="Pereira M.F."/>
            <person name="Perotto S."/>
            <person name="Peter M."/>
            <person name="Pfister S."/>
            <person name="Riley R."/>
            <person name="Sitrit Y."/>
            <person name="Stielow J.B."/>
            <person name="Szollosi G."/>
            <person name="Zifcakova L."/>
            <person name="Stursova M."/>
            <person name="Spatafora J.W."/>
            <person name="Tedersoo L."/>
            <person name="Vaario L.M."/>
            <person name="Yamada A."/>
            <person name="Yan M."/>
            <person name="Wang P."/>
            <person name="Xu J."/>
            <person name="Bruns T."/>
            <person name="Baldrian P."/>
            <person name="Vilgalys R."/>
            <person name="Dunand C."/>
            <person name="Henrissat B."/>
            <person name="Grigoriev I.V."/>
            <person name="Hibbett D."/>
            <person name="Nagy L.G."/>
            <person name="Martin F.M."/>
        </authorList>
    </citation>
    <scope>NUCLEOTIDE SEQUENCE</scope>
    <source>
        <strain evidence="1">P2</strain>
    </source>
</reference>
<keyword evidence="2" id="KW-1185">Reference proteome</keyword>